<accession>A0A3N1GX29</accession>
<organism evidence="2 3">
    <name type="scientific">Pseudokineococcus lusitanus</name>
    <dbReference type="NCBI Taxonomy" id="763993"/>
    <lineage>
        <taxon>Bacteria</taxon>
        <taxon>Bacillati</taxon>
        <taxon>Actinomycetota</taxon>
        <taxon>Actinomycetes</taxon>
        <taxon>Kineosporiales</taxon>
        <taxon>Kineosporiaceae</taxon>
        <taxon>Pseudokineococcus</taxon>
    </lineage>
</organism>
<dbReference type="AlphaFoldDB" id="A0A3N1GX29"/>
<dbReference type="Proteomes" id="UP000276232">
    <property type="component" value="Unassembled WGS sequence"/>
</dbReference>
<dbReference type="EMBL" id="RJKN01000006">
    <property type="protein sequence ID" value="ROP34787.1"/>
    <property type="molecule type" value="Genomic_DNA"/>
</dbReference>
<sequence>MSAAGPDELRRDGGGAVSDGAAPAAPEGGLPEETAVGRHLAAFLGADHVAVVLSAGPGFEGVLRGSSPPLLALLDMVGSVGEGPTTEVLRSGRGVVVPDLGAETDRWPLLLAAHRVPEAVRCLAVLPLDGGLRPPEDVLAGPGRPDEVVGLLLLAGRSLLPMPPAALAAAVRGAALLAAMVLARAEEAVHGGLDLDLLLDPRADVLPRALGVLAERVGLSAGDARRHLQALAFGAGVTVHEAALRLLADGG</sequence>
<reference evidence="2 3" key="1">
    <citation type="journal article" date="2015" name="Stand. Genomic Sci.">
        <title>Genomic Encyclopedia of Bacterial and Archaeal Type Strains, Phase III: the genomes of soil and plant-associated and newly described type strains.</title>
        <authorList>
            <person name="Whitman W.B."/>
            <person name="Woyke T."/>
            <person name="Klenk H.P."/>
            <person name="Zhou Y."/>
            <person name="Lilburn T.G."/>
            <person name="Beck B.J."/>
            <person name="De Vos P."/>
            <person name="Vandamme P."/>
            <person name="Eisen J.A."/>
            <person name="Garrity G."/>
            <person name="Hugenholtz P."/>
            <person name="Kyrpides N.C."/>
        </authorList>
    </citation>
    <scope>NUCLEOTIDE SEQUENCE [LARGE SCALE GENOMIC DNA]</scope>
    <source>
        <strain evidence="2 3">CECT 7306</strain>
    </source>
</reference>
<feature type="compositionally biased region" description="Low complexity" evidence="1">
    <location>
        <begin position="20"/>
        <end position="31"/>
    </location>
</feature>
<comment type="caution">
    <text evidence="2">The sequence shown here is derived from an EMBL/GenBank/DDBJ whole genome shotgun (WGS) entry which is preliminary data.</text>
</comment>
<evidence type="ECO:0000313" key="3">
    <source>
        <dbReference type="Proteomes" id="UP000276232"/>
    </source>
</evidence>
<protein>
    <recommendedName>
        <fullName evidence="4">ANTAR domain-containing protein</fullName>
    </recommendedName>
</protein>
<dbReference type="Gene3D" id="3.30.450.40">
    <property type="match status" value="1"/>
</dbReference>
<keyword evidence="3" id="KW-1185">Reference proteome</keyword>
<evidence type="ECO:0000256" key="1">
    <source>
        <dbReference type="SAM" id="MobiDB-lite"/>
    </source>
</evidence>
<evidence type="ECO:0008006" key="4">
    <source>
        <dbReference type="Google" id="ProtNLM"/>
    </source>
</evidence>
<name>A0A3N1GX29_9ACTN</name>
<dbReference type="RefSeq" id="WP_123380657.1">
    <property type="nucleotide sequence ID" value="NZ_RJKN01000006.1"/>
</dbReference>
<dbReference type="InParanoid" id="A0A3N1GX29"/>
<evidence type="ECO:0000313" key="2">
    <source>
        <dbReference type="EMBL" id="ROP34787.1"/>
    </source>
</evidence>
<dbReference type="SUPFAM" id="SSF55781">
    <property type="entry name" value="GAF domain-like"/>
    <property type="match status" value="1"/>
</dbReference>
<proteinExistence type="predicted"/>
<dbReference type="OrthoDB" id="7466251at2"/>
<gene>
    <name evidence="2" type="ORF">EDC03_2609</name>
</gene>
<dbReference type="InterPro" id="IPR029016">
    <property type="entry name" value="GAF-like_dom_sf"/>
</dbReference>
<feature type="region of interest" description="Disordered" evidence="1">
    <location>
        <begin position="1"/>
        <end position="31"/>
    </location>
</feature>